<dbReference type="EMBL" id="AUZX01004674">
    <property type="protein sequence ID" value="EQD70176.1"/>
    <property type="molecule type" value="Genomic_DNA"/>
</dbReference>
<feature type="non-terminal residue" evidence="1">
    <location>
        <position position="58"/>
    </location>
</feature>
<organism evidence="1">
    <name type="scientific">mine drainage metagenome</name>
    <dbReference type="NCBI Taxonomy" id="410659"/>
    <lineage>
        <taxon>unclassified sequences</taxon>
        <taxon>metagenomes</taxon>
        <taxon>ecological metagenomes</taxon>
    </lineage>
</organism>
<dbReference type="AlphaFoldDB" id="T1BB99"/>
<name>T1BB99_9ZZZZ</name>
<proteinExistence type="predicted"/>
<reference evidence="1" key="2">
    <citation type="journal article" date="2014" name="ISME J.">
        <title>Microbial stratification in low pH oxic and suboxic macroscopic growths along an acid mine drainage.</title>
        <authorList>
            <person name="Mendez-Garcia C."/>
            <person name="Mesa V."/>
            <person name="Sprenger R.R."/>
            <person name="Richter M."/>
            <person name="Diez M.S."/>
            <person name="Solano J."/>
            <person name="Bargiela R."/>
            <person name="Golyshina O.V."/>
            <person name="Manteca A."/>
            <person name="Ramos J.L."/>
            <person name="Gallego J.R."/>
            <person name="Llorente I."/>
            <person name="Martins Dos Santos V.A."/>
            <person name="Jensen O.N."/>
            <person name="Pelaez A.I."/>
            <person name="Sanchez J."/>
            <person name="Ferrer M."/>
        </authorList>
    </citation>
    <scope>NUCLEOTIDE SEQUENCE</scope>
</reference>
<protein>
    <submittedName>
        <fullName evidence="1">Uncharacterized protein</fullName>
    </submittedName>
</protein>
<reference evidence="1" key="1">
    <citation type="submission" date="2013-08" db="EMBL/GenBank/DDBJ databases">
        <authorList>
            <person name="Mendez C."/>
            <person name="Richter M."/>
            <person name="Ferrer M."/>
            <person name="Sanchez J."/>
        </authorList>
    </citation>
    <scope>NUCLEOTIDE SEQUENCE</scope>
</reference>
<sequence>MAISELAVRTVESERQGDLEVLEVQAEPASWQQSLSRFGTALTLKPDLRLVTASDDYE</sequence>
<accession>T1BB99</accession>
<gene>
    <name evidence="1" type="ORF">B1A_06434</name>
</gene>
<evidence type="ECO:0000313" key="1">
    <source>
        <dbReference type="EMBL" id="EQD70176.1"/>
    </source>
</evidence>
<comment type="caution">
    <text evidence="1">The sequence shown here is derived from an EMBL/GenBank/DDBJ whole genome shotgun (WGS) entry which is preliminary data.</text>
</comment>